<dbReference type="PANTHER" id="PTHR42721">
    <property type="entry name" value="SUGAR HYDROLASE-RELATED"/>
    <property type="match status" value="1"/>
</dbReference>
<keyword evidence="2" id="KW-0378">Hydrolase</keyword>
<dbReference type="GO" id="GO:0031222">
    <property type="term" value="P:arabinan catabolic process"/>
    <property type="evidence" value="ECO:0007669"/>
    <property type="project" value="TreeGrafter"/>
</dbReference>
<keyword evidence="3" id="KW-0326">Glycosidase</keyword>
<comment type="caution">
    <text evidence="5">The sequence shown here is derived from an EMBL/GenBank/DDBJ whole genome shotgun (WGS) entry which is preliminary data.</text>
</comment>
<dbReference type="InterPro" id="IPR036881">
    <property type="entry name" value="Glyco_hydro_3_C_sf"/>
</dbReference>
<dbReference type="GO" id="GO:0045493">
    <property type="term" value="P:xylan catabolic process"/>
    <property type="evidence" value="ECO:0007669"/>
    <property type="project" value="InterPro"/>
</dbReference>
<evidence type="ECO:0000313" key="5">
    <source>
        <dbReference type="EMBL" id="KAF5956357.1"/>
    </source>
</evidence>
<organism evidence="5 6">
    <name type="scientific">Camellia sinensis</name>
    <name type="common">Tea plant</name>
    <name type="synonym">Thea sinensis</name>
    <dbReference type="NCBI Taxonomy" id="4442"/>
    <lineage>
        <taxon>Eukaryota</taxon>
        <taxon>Viridiplantae</taxon>
        <taxon>Streptophyta</taxon>
        <taxon>Embryophyta</taxon>
        <taxon>Tracheophyta</taxon>
        <taxon>Spermatophyta</taxon>
        <taxon>Magnoliopsida</taxon>
        <taxon>eudicotyledons</taxon>
        <taxon>Gunneridae</taxon>
        <taxon>Pentapetalae</taxon>
        <taxon>asterids</taxon>
        <taxon>Ericales</taxon>
        <taxon>Theaceae</taxon>
        <taxon>Camellia</taxon>
    </lineage>
</organism>
<evidence type="ECO:0000259" key="4">
    <source>
        <dbReference type="Pfam" id="PF01915"/>
    </source>
</evidence>
<dbReference type="EMBL" id="JACBKZ010000002">
    <property type="protein sequence ID" value="KAF5956357.1"/>
    <property type="molecule type" value="Genomic_DNA"/>
</dbReference>
<dbReference type="Proteomes" id="UP000593564">
    <property type="component" value="Unassembled WGS sequence"/>
</dbReference>
<evidence type="ECO:0000256" key="3">
    <source>
        <dbReference type="ARBA" id="ARBA00023295"/>
    </source>
</evidence>
<accession>A0A7J7HVC7</accession>
<keyword evidence="6" id="KW-1185">Reference proteome</keyword>
<evidence type="ECO:0000256" key="1">
    <source>
        <dbReference type="ARBA" id="ARBA00005336"/>
    </source>
</evidence>
<proteinExistence type="inferred from homology"/>
<name>A0A7J7HVC7_CAMSI</name>
<sequence length="560" mass="63515">MSRIIERLHIIYVEIPCKYTSLLQGLEKFVSKVSYEPECSDMACSNNSQLRATTEVAAVANAVIVVVGLSQSFETEMLDRFNPTSLGYQELLVFEVAKAARGPLVLVVMSSGLVDLSFANNTKVGGILGVGYLGQAGGNAIAQYPQSYVNQVPMTKMNLNEDSTRNYPGRTYQFYSGKLMYDFGHGLSYSVFSKFIMSASSTMFAWPRNNTYVIVPFNSIDISTLECHNLYLDVPANGQGMLTRTPKKQLVASERIQVNIEEIEKMTVKLDICKQLSIPSQAPLKFEKNHWNRLKANYAYTDQNALRTMLRYCQIDWTELLNFQSTYRYSNRQKTKLMLSDRYGHHNYLTELKATRLSAKSMVLDKQKALTKTKDRYLYELTKLEKKKNAKIRALEKKIEDAEDHGFKKGEEIYQKFLQEEEHDTPDLIDTPLANTDLDRQASLPSQMDVLNQTKSSLIGGVNITDLSQEGDAGAICQLVKVIIARGKPHYEKQNYERWLYEFKYESSKRRYGLYELQYESCMTSNMRAINGGTLQGRCLGIEASILSVEGFVVTLTSIS</sequence>
<evidence type="ECO:0000313" key="6">
    <source>
        <dbReference type="Proteomes" id="UP000593564"/>
    </source>
</evidence>
<feature type="domain" description="Glycoside hydrolase family 3 C-terminal" evidence="4">
    <location>
        <begin position="19"/>
        <end position="189"/>
    </location>
</feature>
<dbReference type="SUPFAM" id="SSF52279">
    <property type="entry name" value="Beta-D-glucan exohydrolase, C-terminal domain"/>
    <property type="match status" value="1"/>
</dbReference>
<dbReference type="InterPro" id="IPR002772">
    <property type="entry name" value="Glyco_hydro_3_C"/>
</dbReference>
<evidence type="ECO:0000256" key="2">
    <source>
        <dbReference type="ARBA" id="ARBA00022801"/>
    </source>
</evidence>
<dbReference type="GO" id="GO:0046556">
    <property type="term" value="F:alpha-L-arabinofuranosidase activity"/>
    <property type="evidence" value="ECO:0007669"/>
    <property type="project" value="TreeGrafter"/>
</dbReference>
<dbReference type="Gene3D" id="3.40.50.1700">
    <property type="entry name" value="Glycoside hydrolase family 3 C-terminal domain"/>
    <property type="match status" value="1"/>
</dbReference>
<reference evidence="6" key="1">
    <citation type="journal article" date="2020" name="Nat. Commun.">
        <title>Genome assembly of wild tea tree DASZ reveals pedigree and selection history of tea varieties.</title>
        <authorList>
            <person name="Zhang W."/>
            <person name="Zhang Y."/>
            <person name="Qiu H."/>
            <person name="Guo Y."/>
            <person name="Wan H."/>
            <person name="Zhang X."/>
            <person name="Scossa F."/>
            <person name="Alseekh S."/>
            <person name="Zhang Q."/>
            <person name="Wang P."/>
            <person name="Xu L."/>
            <person name="Schmidt M.H."/>
            <person name="Jia X."/>
            <person name="Li D."/>
            <person name="Zhu A."/>
            <person name="Guo F."/>
            <person name="Chen W."/>
            <person name="Ni D."/>
            <person name="Usadel B."/>
            <person name="Fernie A.R."/>
            <person name="Wen W."/>
        </authorList>
    </citation>
    <scope>NUCLEOTIDE SEQUENCE [LARGE SCALE GENOMIC DNA]</scope>
    <source>
        <strain evidence="6">cv. G240</strain>
    </source>
</reference>
<dbReference type="PANTHER" id="PTHR42721:SF3">
    <property type="entry name" value="BETA-D-XYLOSIDASE 5-RELATED"/>
    <property type="match status" value="1"/>
</dbReference>
<reference evidence="5 6" key="2">
    <citation type="submission" date="2020-07" db="EMBL/GenBank/DDBJ databases">
        <title>Genome assembly of wild tea tree DASZ reveals pedigree and selection history of tea varieties.</title>
        <authorList>
            <person name="Zhang W."/>
        </authorList>
    </citation>
    <scope>NUCLEOTIDE SEQUENCE [LARGE SCALE GENOMIC DNA]</scope>
    <source>
        <strain evidence="6">cv. G240</strain>
        <tissue evidence="5">Leaf</tissue>
    </source>
</reference>
<comment type="similarity">
    <text evidence="1">Belongs to the glycosyl hydrolase 3 family.</text>
</comment>
<dbReference type="Pfam" id="PF01915">
    <property type="entry name" value="Glyco_hydro_3_C"/>
    <property type="match status" value="1"/>
</dbReference>
<dbReference type="GO" id="GO:0009044">
    <property type="term" value="F:xylan 1,4-beta-xylosidase activity"/>
    <property type="evidence" value="ECO:0007669"/>
    <property type="project" value="InterPro"/>
</dbReference>
<dbReference type="AlphaFoldDB" id="A0A7J7HVC7"/>
<protein>
    <recommendedName>
        <fullName evidence="4">Glycoside hydrolase family 3 C-terminal domain-containing protein</fullName>
    </recommendedName>
</protein>
<dbReference type="InterPro" id="IPR044993">
    <property type="entry name" value="BXL"/>
</dbReference>
<gene>
    <name evidence="5" type="ORF">HYC85_003582</name>
</gene>